<dbReference type="Proteomes" id="UP000305709">
    <property type="component" value="Unassembled WGS sequence"/>
</dbReference>
<dbReference type="EMBL" id="VDFV01000013">
    <property type="protein sequence ID" value="TNC71502.1"/>
    <property type="molecule type" value="Genomic_DNA"/>
</dbReference>
<keyword evidence="2" id="KW-1185">Reference proteome</keyword>
<dbReference type="RefSeq" id="WP_139081766.1">
    <property type="nucleotide sequence ID" value="NZ_VDFV01000013.1"/>
</dbReference>
<evidence type="ECO:0008006" key="3">
    <source>
        <dbReference type="Google" id="ProtNLM"/>
    </source>
</evidence>
<comment type="caution">
    <text evidence="1">The sequence shown here is derived from an EMBL/GenBank/DDBJ whole genome shotgun (WGS) entry which is preliminary data.</text>
</comment>
<sequence length="140" mass="16336">MASRKPLGVTDLFTRMGQDFVAGRFRAMTEPWIFPCPVEMDGHLVVMRSPEDLEDYFRRRFAAHKSAGIRTMAPRISAIEVPRQGRFRVWLRWIGHYDDHQEEDDYVALYYLKQQALDSPRIEMMDVVHCTLVARSDSDG</sequence>
<evidence type="ECO:0000313" key="2">
    <source>
        <dbReference type="Proteomes" id="UP000305709"/>
    </source>
</evidence>
<name>A0A5C4NBT7_9RHOB</name>
<protein>
    <recommendedName>
        <fullName evidence="3">Nuclear transport factor 2 family protein</fullName>
    </recommendedName>
</protein>
<evidence type="ECO:0000313" key="1">
    <source>
        <dbReference type="EMBL" id="TNC71502.1"/>
    </source>
</evidence>
<proteinExistence type="predicted"/>
<dbReference type="AlphaFoldDB" id="A0A5C4NBT7"/>
<gene>
    <name evidence="1" type="ORF">FHG71_11195</name>
</gene>
<accession>A0A5C4NBT7</accession>
<organism evidence="1 2">
    <name type="scientific">Rubellimicrobium roseum</name>
    <dbReference type="NCBI Taxonomy" id="687525"/>
    <lineage>
        <taxon>Bacteria</taxon>
        <taxon>Pseudomonadati</taxon>
        <taxon>Pseudomonadota</taxon>
        <taxon>Alphaproteobacteria</taxon>
        <taxon>Rhodobacterales</taxon>
        <taxon>Roseobacteraceae</taxon>
        <taxon>Rubellimicrobium</taxon>
    </lineage>
</organism>
<dbReference type="OrthoDB" id="7855130at2"/>
<reference evidence="1 2" key="1">
    <citation type="submission" date="2019-06" db="EMBL/GenBank/DDBJ databases">
        <authorList>
            <person name="Jiang L."/>
        </authorList>
    </citation>
    <scope>NUCLEOTIDE SEQUENCE [LARGE SCALE GENOMIC DNA]</scope>
    <source>
        <strain evidence="1 2">YIM 48858</strain>
    </source>
</reference>